<dbReference type="InterPro" id="IPR015424">
    <property type="entry name" value="PyrdxlP-dep_Trfase"/>
</dbReference>
<dbReference type="HOGENOM" id="CLU_011856_0_0_1"/>
<protein>
    <recommendedName>
        <fullName evidence="11">Glutamate decarboxylase</fullName>
    </recommendedName>
</protein>
<dbReference type="CTD" id="20214872"/>
<dbReference type="PROSITE" id="PS00392">
    <property type="entry name" value="DDC_GAD_HDC_YDC"/>
    <property type="match status" value="1"/>
</dbReference>
<evidence type="ECO:0000313" key="8">
    <source>
        <dbReference type="EMBL" id="ESO10112.1"/>
    </source>
</evidence>
<keyword evidence="5 7" id="KW-0456">Lyase</keyword>
<evidence type="ECO:0000256" key="7">
    <source>
        <dbReference type="RuleBase" id="RU000382"/>
    </source>
</evidence>
<dbReference type="RefSeq" id="XP_009011926.1">
    <property type="nucleotide sequence ID" value="XM_009013678.1"/>
</dbReference>
<dbReference type="GeneID" id="20214872"/>
<sequence length="475" mass="53557">EITQNFLLHLTNILVGYIHASNNETCKVLEFHHPRLLLGRLKKVLFLESQPQNLSQTLKNCQQILKYCVKTGHPKFFNQISQGLDVVGLAGEWITAVTNVSIACQIEAPVYVYMEEVVLRKMCSLIGWKNGAGILTPGGTMSNLYSVSFCMQFIFPKLKFNGLSNEKPLVLFTSDQSHFSIKRAGMLLGIGRENVVLIKSDDRGKMMPGDLRLKILSCIEANKKAFLVSATSGTTVLGAFDPLHEIANLCEEFGLWFHVDAAWGGGLLLSKTHRHLLHGIHRLAHSVTWNPHKLMGIPLQCSAFLVREKNFLMGCNSVTRDLGILAGDEFLDDRTMQASRHNDILKLWLSWKAKGSRLLENQIDSLMILSRYMQGQISVRPGFELVLEEPEFLNICFWYVPQRLRHLPPGAERDDKLSTIAPKVKAVMMEKGKTMIGYQPLGDKPNFFRMIISNPASSEEDIDYLLDQIQLYGEL</sequence>
<evidence type="ECO:0000256" key="1">
    <source>
        <dbReference type="ARBA" id="ARBA00001933"/>
    </source>
</evidence>
<dbReference type="GO" id="GO:0004351">
    <property type="term" value="F:glutamate decarboxylase activity"/>
    <property type="evidence" value="ECO:0000318"/>
    <property type="project" value="GO_Central"/>
</dbReference>
<proteinExistence type="inferred from homology"/>
<gene>
    <name evidence="9" type="primary">20214872</name>
    <name evidence="8" type="ORF">HELRODRAFT_73271</name>
</gene>
<dbReference type="InterPro" id="IPR015421">
    <property type="entry name" value="PyrdxlP-dep_Trfase_major"/>
</dbReference>
<dbReference type="InParanoid" id="T1G1C4"/>
<dbReference type="GO" id="GO:0009449">
    <property type="term" value="P:gamma-aminobutyric acid biosynthetic process"/>
    <property type="evidence" value="ECO:0000318"/>
    <property type="project" value="GO_Central"/>
</dbReference>
<evidence type="ECO:0000256" key="5">
    <source>
        <dbReference type="ARBA" id="ARBA00023239"/>
    </source>
</evidence>
<reference evidence="9" key="3">
    <citation type="submission" date="2015-06" db="UniProtKB">
        <authorList>
            <consortium name="EnsemblMetazoa"/>
        </authorList>
    </citation>
    <scope>IDENTIFICATION</scope>
</reference>
<evidence type="ECO:0008006" key="11">
    <source>
        <dbReference type="Google" id="ProtNLM"/>
    </source>
</evidence>
<evidence type="ECO:0000313" key="10">
    <source>
        <dbReference type="Proteomes" id="UP000015101"/>
    </source>
</evidence>
<evidence type="ECO:0000256" key="6">
    <source>
        <dbReference type="PIRSR" id="PIRSR602129-50"/>
    </source>
</evidence>
<dbReference type="AlphaFoldDB" id="T1G1C4"/>
<comment type="similarity">
    <text evidence="2 7">Belongs to the group II decarboxylase family.</text>
</comment>
<keyword evidence="10" id="KW-1185">Reference proteome</keyword>
<evidence type="ECO:0000256" key="3">
    <source>
        <dbReference type="ARBA" id="ARBA00022793"/>
    </source>
</evidence>
<dbReference type="PANTHER" id="PTHR45677">
    <property type="entry name" value="GLUTAMATE DECARBOXYLASE-RELATED"/>
    <property type="match status" value="1"/>
</dbReference>
<dbReference type="CDD" id="cd06450">
    <property type="entry name" value="DOPA_deC_like"/>
    <property type="match status" value="1"/>
</dbReference>
<dbReference type="GO" id="GO:0005737">
    <property type="term" value="C:cytoplasm"/>
    <property type="evidence" value="ECO:0000318"/>
    <property type="project" value="GO_Central"/>
</dbReference>
<feature type="modified residue" description="N6-(pyridoxal phosphate)lysine" evidence="6">
    <location>
        <position position="293"/>
    </location>
</feature>
<dbReference type="InterPro" id="IPR002129">
    <property type="entry name" value="PyrdxlP-dep_de-COase"/>
</dbReference>
<keyword evidence="3" id="KW-0210">Decarboxylase</keyword>
<dbReference type="OMA" id="FKSEPQH"/>
<accession>T1G1C4</accession>
<evidence type="ECO:0000313" key="9">
    <source>
        <dbReference type="EnsemblMetazoa" id="HelroP73271"/>
    </source>
</evidence>
<evidence type="ECO:0000256" key="4">
    <source>
        <dbReference type="ARBA" id="ARBA00022898"/>
    </source>
</evidence>
<dbReference type="FunCoup" id="T1G1C4">
    <property type="interactions" value="246"/>
</dbReference>
<keyword evidence="4 6" id="KW-0663">Pyridoxal phosphate</keyword>
<dbReference type="GO" id="GO:0030170">
    <property type="term" value="F:pyridoxal phosphate binding"/>
    <property type="evidence" value="ECO:0007669"/>
    <property type="project" value="InterPro"/>
</dbReference>
<dbReference type="Proteomes" id="UP000015101">
    <property type="component" value="Unassembled WGS sequence"/>
</dbReference>
<dbReference type="InterPro" id="IPR021115">
    <property type="entry name" value="Pyridoxal-P_BS"/>
</dbReference>
<dbReference type="SUPFAM" id="SSF53383">
    <property type="entry name" value="PLP-dependent transferases"/>
    <property type="match status" value="1"/>
</dbReference>
<dbReference type="Gene3D" id="3.90.1150.170">
    <property type="match status" value="1"/>
</dbReference>
<organism evidence="9 10">
    <name type="scientific">Helobdella robusta</name>
    <name type="common">Californian leech</name>
    <dbReference type="NCBI Taxonomy" id="6412"/>
    <lineage>
        <taxon>Eukaryota</taxon>
        <taxon>Metazoa</taxon>
        <taxon>Spiralia</taxon>
        <taxon>Lophotrochozoa</taxon>
        <taxon>Annelida</taxon>
        <taxon>Clitellata</taxon>
        <taxon>Hirudinea</taxon>
        <taxon>Rhynchobdellida</taxon>
        <taxon>Glossiphoniidae</taxon>
        <taxon>Helobdella</taxon>
    </lineage>
</organism>
<comment type="cofactor">
    <cofactor evidence="1 6 7">
        <name>pyridoxal 5'-phosphate</name>
        <dbReference type="ChEBI" id="CHEBI:597326"/>
    </cofactor>
</comment>
<dbReference type="EMBL" id="AMQM01002877">
    <property type="status" value="NOT_ANNOTATED_CDS"/>
    <property type="molecule type" value="Genomic_DNA"/>
</dbReference>
<dbReference type="STRING" id="6412.T1G1C4"/>
<dbReference type="eggNOG" id="KOG0629">
    <property type="taxonomic scope" value="Eukaryota"/>
</dbReference>
<dbReference type="OrthoDB" id="392571at2759"/>
<dbReference type="Gene3D" id="3.40.640.10">
    <property type="entry name" value="Type I PLP-dependent aspartate aminotransferase-like (Major domain)"/>
    <property type="match status" value="1"/>
</dbReference>
<dbReference type="Pfam" id="PF00282">
    <property type="entry name" value="Pyridoxal_deC"/>
    <property type="match status" value="1"/>
</dbReference>
<dbReference type="EMBL" id="KB095905">
    <property type="protein sequence ID" value="ESO10112.1"/>
    <property type="molecule type" value="Genomic_DNA"/>
</dbReference>
<name>T1G1C4_HELRO</name>
<dbReference type="PANTHER" id="PTHR45677:SF10">
    <property type="entry name" value="GLUTAMATE DECARBOXYLASE"/>
    <property type="match status" value="1"/>
</dbReference>
<reference evidence="8 10" key="2">
    <citation type="journal article" date="2013" name="Nature">
        <title>Insights into bilaterian evolution from three spiralian genomes.</title>
        <authorList>
            <person name="Simakov O."/>
            <person name="Marletaz F."/>
            <person name="Cho S.J."/>
            <person name="Edsinger-Gonzales E."/>
            <person name="Havlak P."/>
            <person name="Hellsten U."/>
            <person name="Kuo D.H."/>
            <person name="Larsson T."/>
            <person name="Lv J."/>
            <person name="Arendt D."/>
            <person name="Savage R."/>
            <person name="Osoegawa K."/>
            <person name="de Jong P."/>
            <person name="Grimwood J."/>
            <person name="Chapman J.A."/>
            <person name="Shapiro H."/>
            <person name="Aerts A."/>
            <person name="Otillar R.P."/>
            <person name="Terry A.Y."/>
            <person name="Boore J.L."/>
            <person name="Grigoriev I.V."/>
            <person name="Lindberg D.R."/>
            <person name="Seaver E.C."/>
            <person name="Weisblat D.A."/>
            <person name="Putnam N.H."/>
            <person name="Rokhsar D.S."/>
        </authorList>
    </citation>
    <scope>NUCLEOTIDE SEQUENCE</scope>
</reference>
<evidence type="ECO:0000256" key="2">
    <source>
        <dbReference type="ARBA" id="ARBA00009533"/>
    </source>
</evidence>
<dbReference type="EnsemblMetazoa" id="HelroT73271">
    <property type="protein sequence ID" value="HelroP73271"/>
    <property type="gene ID" value="HelroG73271"/>
</dbReference>
<reference evidence="10" key="1">
    <citation type="submission" date="2012-12" db="EMBL/GenBank/DDBJ databases">
        <authorList>
            <person name="Hellsten U."/>
            <person name="Grimwood J."/>
            <person name="Chapman J.A."/>
            <person name="Shapiro H."/>
            <person name="Aerts A."/>
            <person name="Otillar R.P."/>
            <person name="Terry A.Y."/>
            <person name="Boore J.L."/>
            <person name="Simakov O."/>
            <person name="Marletaz F."/>
            <person name="Cho S.-J."/>
            <person name="Edsinger-Gonzales E."/>
            <person name="Havlak P."/>
            <person name="Kuo D.-H."/>
            <person name="Larsson T."/>
            <person name="Lv J."/>
            <person name="Arendt D."/>
            <person name="Savage R."/>
            <person name="Osoegawa K."/>
            <person name="de Jong P."/>
            <person name="Lindberg D.R."/>
            <person name="Seaver E.C."/>
            <person name="Weisblat D.A."/>
            <person name="Putnam N.H."/>
            <person name="Grigoriev I.V."/>
            <person name="Rokhsar D.S."/>
        </authorList>
    </citation>
    <scope>NUCLEOTIDE SEQUENCE</scope>
</reference>
<dbReference type="KEGG" id="hro:HELRODRAFT_73271"/>